<dbReference type="Pfam" id="PF00001">
    <property type="entry name" value="7tm_1"/>
    <property type="match status" value="2"/>
</dbReference>
<evidence type="ECO:0000256" key="5">
    <source>
        <dbReference type="ARBA" id="ARBA00023040"/>
    </source>
</evidence>
<proteinExistence type="inferred from homology"/>
<comment type="subcellular location">
    <subcellularLocation>
        <location evidence="1">Cell membrane</location>
        <topology evidence="1">Multi-pass membrane protein</topology>
    </subcellularLocation>
</comment>
<keyword evidence="14" id="KW-1185">Reference proteome</keyword>
<evidence type="ECO:0000256" key="6">
    <source>
        <dbReference type="ARBA" id="ARBA00023136"/>
    </source>
</evidence>
<feature type="transmembrane region" description="Helical" evidence="11">
    <location>
        <begin position="255"/>
        <end position="272"/>
    </location>
</feature>
<dbReference type="PANTHER" id="PTHR24246:SF27">
    <property type="entry name" value="ADENOSINE RECEPTOR, ISOFORM A"/>
    <property type="match status" value="1"/>
</dbReference>
<sequence length="646" mass="71878">MNFSLENAHNCFLPRDHGIGLITINAIVSLLGSLGNLLVCMAIVISPRLRRSSYYLLFSLAIADLIVTMVCEPLFLESLLKRTFFNECATSLESPYTILSTLSCSASVFHLAAISFDRLIAVVFPIRHQHLMNKCGVRILLIISWAFPVSIPILIFVLPPSFPQGFTAMGIFAFCYFVIILSYTLIVVFLVIYKRKRRQMRAGTVSVNMTARTEVRVAVMLAVVIGVFTACWVPVMTAMFASSKPLMKRNGPLHMWLRTLSLSNSAMNFFIYSAVIRDFRDAYTGIFRKPHSLLLFVSFKYNSVIMLVCPLTTTTRSKTKWQWLHGSKLTVFLGGSCVCSKSIVAFLKRKTLPLAIMNNSLEDKDSCSLPVAHSVLLIAVNISVGFLGTLGNLLVFAAVATNPRLRRSSNYLLASLAIADLIVTMVCEPIFVAILSKIIFFQDCAAALQTPYIILSTLSSSASVTHMAAISVDRFIAVVFPLRHENIMRKYGLKIMLVVAWLFPVSFPILGEVLPDSFPKAFLATGTFGFSYIIIVVSYLLIVVFLFKIKKKRSQLQARRSSEDNNSRVEVRVACTLAIVIGIFSVCWFPLMILLFATGGSIVTPNGPAHFWIRTLALSNSAMNFLIYTARIREFHGAYTGVCRKI</sequence>
<feature type="transmembrane region" description="Helical" evidence="11">
    <location>
        <begin position="452"/>
        <end position="470"/>
    </location>
</feature>
<feature type="transmembrane region" description="Helical" evidence="11">
    <location>
        <begin position="293"/>
        <end position="313"/>
    </location>
</feature>
<keyword evidence="9 10" id="KW-0807">Transducer</keyword>
<protein>
    <recommendedName>
        <fullName evidence="12">G-protein coupled receptors family 1 profile domain-containing protein</fullName>
    </recommendedName>
</protein>
<comment type="caution">
    <text evidence="13">The sequence shown here is derived from an EMBL/GenBank/DDBJ whole genome shotgun (WGS) entry which is preliminary data.</text>
</comment>
<evidence type="ECO:0000256" key="8">
    <source>
        <dbReference type="ARBA" id="ARBA00023180"/>
    </source>
</evidence>
<feature type="transmembrane region" description="Helical" evidence="11">
    <location>
        <begin position="20"/>
        <end position="45"/>
    </location>
</feature>
<evidence type="ECO:0000256" key="10">
    <source>
        <dbReference type="RuleBase" id="RU000688"/>
    </source>
</evidence>
<dbReference type="PROSITE" id="PS00237">
    <property type="entry name" value="G_PROTEIN_RECEP_F1_1"/>
    <property type="match status" value="1"/>
</dbReference>
<evidence type="ECO:0000313" key="13">
    <source>
        <dbReference type="EMBL" id="CAH3107568.1"/>
    </source>
</evidence>
<feature type="transmembrane region" description="Helical" evidence="11">
    <location>
        <begin position="569"/>
        <end position="597"/>
    </location>
</feature>
<feature type="transmembrane region" description="Helical" evidence="11">
    <location>
        <begin position="375"/>
        <end position="399"/>
    </location>
</feature>
<dbReference type="SUPFAM" id="SSF81321">
    <property type="entry name" value="Family A G protein-coupled receptor-like"/>
    <property type="match status" value="2"/>
</dbReference>
<feature type="non-terminal residue" evidence="13">
    <location>
        <position position="646"/>
    </location>
</feature>
<dbReference type="InterPro" id="IPR000276">
    <property type="entry name" value="GPCR_Rhodpsn"/>
</dbReference>
<feature type="transmembrane region" description="Helical" evidence="11">
    <location>
        <begin position="609"/>
        <end position="628"/>
    </location>
</feature>
<evidence type="ECO:0000256" key="9">
    <source>
        <dbReference type="ARBA" id="ARBA00023224"/>
    </source>
</evidence>
<dbReference type="InterPro" id="IPR017452">
    <property type="entry name" value="GPCR_Rhodpsn_7TM"/>
</dbReference>
<comment type="similarity">
    <text evidence="10">Belongs to the G-protein coupled receptor 1 family.</text>
</comment>
<feature type="transmembrane region" description="Helical" evidence="11">
    <location>
        <begin position="214"/>
        <end position="235"/>
    </location>
</feature>
<feature type="transmembrane region" description="Helical" evidence="11">
    <location>
        <begin position="54"/>
        <end position="76"/>
    </location>
</feature>
<dbReference type="Gene3D" id="1.20.1070.10">
    <property type="entry name" value="Rhodopsin 7-helix transmembrane proteins"/>
    <property type="match status" value="2"/>
</dbReference>
<feature type="transmembrane region" description="Helical" evidence="11">
    <location>
        <begin position="530"/>
        <end position="549"/>
    </location>
</feature>
<keyword evidence="4 11" id="KW-1133">Transmembrane helix</keyword>
<evidence type="ECO:0000256" key="1">
    <source>
        <dbReference type="ARBA" id="ARBA00004651"/>
    </source>
</evidence>
<dbReference type="CDD" id="cd00637">
    <property type="entry name" value="7tm_classA_rhodopsin-like"/>
    <property type="match status" value="2"/>
</dbReference>
<evidence type="ECO:0000256" key="7">
    <source>
        <dbReference type="ARBA" id="ARBA00023170"/>
    </source>
</evidence>
<dbReference type="SMART" id="SM01381">
    <property type="entry name" value="7TM_GPCR_Srsx"/>
    <property type="match status" value="1"/>
</dbReference>
<dbReference type="PRINTS" id="PR00237">
    <property type="entry name" value="GPCRRHODOPSN"/>
</dbReference>
<keyword evidence="3 10" id="KW-0812">Transmembrane</keyword>
<feature type="transmembrane region" description="Helical" evidence="11">
    <location>
        <begin position="96"/>
        <end position="116"/>
    </location>
</feature>
<feature type="domain" description="G-protein coupled receptors family 1 profile" evidence="12">
    <location>
        <begin position="35"/>
        <end position="272"/>
    </location>
</feature>
<keyword evidence="5 10" id="KW-0297">G-protein coupled receptor</keyword>
<evidence type="ECO:0000259" key="12">
    <source>
        <dbReference type="PROSITE" id="PS50262"/>
    </source>
</evidence>
<feature type="transmembrane region" description="Helical" evidence="11">
    <location>
        <begin position="137"/>
        <end position="158"/>
    </location>
</feature>
<dbReference type="PROSITE" id="PS50262">
    <property type="entry name" value="G_PROTEIN_RECEP_F1_2"/>
    <property type="match status" value="2"/>
</dbReference>
<dbReference type="EMBL" id="CALNXK010000020">
    <property type="protein sequence ID" value="CAH3107568.1"/>
    <property type="molecule type" value="Genomic_DNA"/>
</dbReference>
<evidence type="ECO:0000256" key="3">
    <source>
        <dbReference type="ARBA" id="ARBA00022692"/>
    </source>
</evidence>
<feature type="transmembrane region" description="Helical" evidence="11">
    <location>
        <begin position="411"/>
        <end position="440"/>
    </location>
</feature>
<dbReference type="Proteomes" id="UP001159405">
    <property type="component" value="Unassembled WGS sequence"/>
</dbReference>
<keyword evidence="7 10" id="KW-0675">Receptor</keyword>
<reference evidence="13 14" key="1">
    <citation type="submission" date="2022-05" db="EMBL/GenBank/DDBJ databases">
        <authorList>
            <consortium name="Genoscope - CEA"/>
            <person name="William W."/>
        </authorList>
    </citation>
    <scope>NUCLEOTIDE SEQUENCE [LARGE SCALE GENOMIC DNA]</scope>
</reference>
<evidence type="ECO:0000256" key="11">
    <source>
        <dbReference type="SAM" id="Phobius"/>
    </source>
</evidence>
<evidence type="ECO:0000256" key="2">
    <source>
        <dbReference type="ARBA" id="ARBA00022475"/>
    </source>
</evidence>
<evidence type="ECO:0000256" key="4">
    <source>
        <dbReference type="ARBA" id="ARBA00022989"/>
    </source>
</evidence>
<dbReference type="PANTHER" id="PTHR24246">
    <property type="entry name" value="OLFACTORY RECEPTOR AND ADENOSINE RECEPTOR"/>
    <property type="match status" value="1"/>
</dbReference>
<name>A0ABN8NFJ9_9CNID</name>
<organism evidence="13 14">
    <name type="scientific">Porites lobata</name>
    <dbReference type="NCBI Taxonomy" id="104759"/>
    <lineage>
        <taxon>Eukaryota</taxon>
        <taxon>Metazoa</taxon>
        <taxon>Cnidaria</taxon>
        <taxon>Anthozoa</taxon>
        <taxon>Hexacorallia</taxon>
        <taxon>Scleractinia</taxon>
        <taxon>Fungiina</taxon>
        <taxon>Poritidae</taxon>
        <taxon>Porites</taxon>
    </lineage>
</organism>
<accession>A0ABN8NFJ9</accession>
<feature type="transmembrane region" description="Helical" evidence="11">
    <location>
        <begin position="491"/>
        <end position="510"/>
    </location>
</feature>
<feature type="transmembrane region" description="Helical" evidence="11">
    <location>
        <begin position="170"/>
        <end position="193"/>
    </location>
</feature>
<feature type="domain" description="G-protein coupled receptors family 1 profile" evidence="12">
    <location>
        <begin position="391"/>
        <end position="628"/>
    </location>
</feature>
<keyword evidence="2" id="KW-1003">Cell membrane</keyword>
<keyword evidence="8" id="KW-0325">Glycoprotein</keyword>
<keyword evidence="6 11" id="KW-0472">Membrane</keyword>
<gene>
    <name evidence="13" type="ORF">PLOB_00016731</name>
</gene>
<evidence type="ECO:0000313" key="14">
    <source>
        <dbReference type="Proteomes" id="UP001159405"/>
    </source>
</evidence>